<proteinExistence type="predicted"/>
<organism evidence="2 3">
    <name type="scientific">Klebsiella michiganensis</name>
    <dbReference type="NCBI Taxonomy" id="1134687"/>
    <lineage>
        <taxon>Bacteria</taxon>
        <taxon>Pseudomonadati</taxon>
        <taxon>Pseudomonadota</taxon>
        <taxon>Gammaproteobacteria</taxon>
        <taxon>Enterobacterales</taxon>
        <taxon>Enterobacteriaceae</taxon>
        <taxon>Klebsiella/Raoultella group</taxon>
        <taxon>Klebsiella</taxon>
    </lineage>
</organism>
<name>A0A7H5A9I2_9ENTR</name>
<accession>A0A7H5A9I2</accession>
<evidence type="ECO:0000313" key="2">
    <source>
        <dbReference type="EMBL" id="EWF89521.1"/>
    </source>
</evidence>
<evidence type="ECO:0000259" key="1">
    <source>
        <dbReference type="Pfam" id="PF20247"/>
    </source>
</evidence>
<sequence length="441" mass="49918">MFEKVSDVLEAFVAAEIDSLKDVDMPHMPTLGSAYEAITKEGVNQDYVIPKGLGLKVVSGFITVADVMLPQQIDAMLVVGDGKRYGKTEQFIYEIAQVLCIFEIKKTLRKNDLKDAFLHLRELKKAFTEDFSRKIDDEGFQPNVFLAGHHFSQITGRKAPGSYNDLKRFDVKDQILMYTLIQEIYAPATIIQGYGGYETEYGLRTAFIDSLEELYAEYGNGAGLGVPGLPSLITSNNFSLVKGCGLPFIMTNQEREWVVIGSTRFKSIRMMMELIWSKISIFCDSQLPWGDGVSMENVSPLMLAIPAEHNGQIGWRYPTIEYKEKTLERAEHIEWEPNAITNNEYDMFIQLMCDGGMLKINEELCEVLDCTIDEAKEMASNLTKTMEFVLDGDLLEPIKKVIFVIKNDTDGAYLSSNRERFDAWCHKKGIEPGYITLIVTW</sequence>
<dbReference type="Proteomes" id="UP000020202">
    <property type="component" value="Unassembled WGS sequence"/>
</dbReference>
<dbReference type="EMBL" id="JCNZ01000008">
    <property type="protein sequence ID" value="EWF89521.1"/>
    <property type="molecule type" value="Genomic_DNA"/>
</dbReference>
<reference evidence="2 3" key="1">
    <citation type="submission" date="2014-01" db="EMBL/GenBank/DDBJ databases">
        <title>The Genome Sequence of Klebsiella oxytoca MGH 27.</title>
        <authorList>
            <consortium name="The Broad Institute Genomics Platform"/>
            <consortium name="The Broad Institute Genome Sequencing Center for Infectious Disease"/>
            <person name="Murphy C."/>
            <person name="Cosimi L."/>
            <person name="Cerqueira G."/>
            <person name="Feldgarden M."/>
            <person name="Earl A."/>
            <person name="Hung D."/>
            <person name="Onderdonk A.B."/>
            <person name="Ferraro M.J."/>
            <person name="Hooper D."/>
            <person name="Dekker J."/>
            <person name="O'Brien T."/>
            <person name="Huang S."/>
            <person name="Quan V."/>
            <person name="Ernst C."/>
            <person name="Delaney M."/>
            <person name="DuBois A."/>
            <person name="Kim D.S."/>
            <person name="Young S.K."/>
            <person name="Zeng Q."/>
            <person name="Gargeya S."/>
            <person name="Fitzgerald M."/>
            <person name="Abouelleil A."/>
            <person name="Alvarado L."/>
            <person name="Berlin A.M."/>
            <person name="Chapman S.B."/>
            <person name="Gainer-Dewar J."/>
            <person name="Goldberg J."/>
            <person name="Gnerre S."/>
            <person name="Griggs A."/>
            <person name="Gujja S."/>
            <person name="Hansen M."/>
            <person name="Howarth C."/>
            <person name="Imamovic A."/>
            <person name="Ireland A."/>
            <person name="Larimer J."/>
            <person name="McCowan C."/>
            <person name="Murphy C."/>
            <person name="Pearson M."/>
            <person name="Poon T.W."/>
            <person name="Priest M."/>
            <person name="Roberts A."/>
            <person name="Saif S."/>
            <person name="Shea T."/>
            <person name="Sykes S."/>
            <person name="Wortman J."/>
            <person name="Nusbaum C."/>
            <person name="Birren B."/>
        </authorList>
    </citation>
    <scope>NUCLEOTIDE SEQUENCE [LARGE SCALE GENOMIC DNA]</scope>
    <source>
        <strain evidence="2 3">MGH 27</strain>
    </source>
</reference>
<dbReference type="InterPro" id="IPR046537">
    <property type="entry name" value="DUF6602"/>
</dbReference>
<dbReference type="AlphaFoldDB" id="A0A7H5A9I2"/>
<dbReference type="RefSeq" id="WP_032743063.1">
    <property type="nucleotide sequence ID" value="NZ_CABGLF010000005.1"/>
</dbReference>
<feature type="domain" description="DUF6602" evidence="1">
    <location>
        <begin position="24"/>
        <end position="125"/>
    </location>
</feature>
<comment type="caution">
    <text evidence="2">The sequence shown here is derived from an EMBL/GenBank/DDBJ whole genome shotgun (WGS) entry which is preliminary data.</text>
</comment>
<evidence type="ECO:0000313" key="3">
    <source>
        <dbReference type="Proteomes" id="UP000020202"/>
    </source>
</evidence>
<gene>
    <name evidence="2" type="ORF">L373_02016</name>
</gene>
<protein>
    <recommendedName>
        <fullName evidence="1">DUF6602 domain-containing protein</fullName>
    </recommendedName>
</protein>
<dbReference type="Pfam" id="PF20247">
    <property type="entry name" value="DUF6602"/>
    <property type="match status" value="1"/>
</dbReference>